<keyword evidence="2" id="KW-1185">Reference proteome</keyword>
<dbReference type="SUPFAM" id="SSF57783">
    <property type="entry name" value="Zinc beta-ribbon"/>
    <property type="match status" value="1"/>
</dbReference>
<reference evidence="1 2" key="1">
    <citation type="submission" date="2020-03" db="EMBL/GenBank/DDBJ databases">
        <title>Roseomonas selenitidurans sp. nov. isolated from soil.</title>
        <authorList>
            <person name="Liu H."/>
        </authorList>
    </citation>
    <scope>NUCLEOTIDE SEQUENCE [LARGE SCALE GENOMIC DNA]</scope>
    <source>
        <strain evidence="1 2">JCM 15073</strain>
    </source>
</reference>
<proteinExistence type="predicted"/>
<name>A0ABX1ESG8_9PROT</name>
<dbReference type="EMBL" id="JAAVTX010000001">
    <property type="protein sequence ID" value="NKE43556.1"/>
    <property type="molecule type" value="Genomic_DNA"/>
</dbReference>
<dbReference type="Gene3D" id="3.90.580.10">
    <property type="entry name" value="Zinc finger, CHC2-type domain"/>
    <property type="match status" value="1"/>
</dbReference>
<evidence type="ECO:0008006" key="3">
    <source>
        <dbReference type="Google" id="ProtNLM"/>
    </source>
</evidence>
<organism evidence="1 2">
    <name type="scientific">Falsiroseomonas frigidaquae</name>
    <dbReference type="NCBI Taxonomy" id="487318"/>
    <lineage>
        <taxon>Bacteria</taxon>
        <taxon>Pseudomonadati</taxon>
        <taxon>Pseudomonadota</taxon>
        <taxon>Alphaproteobacteria</taxon>
        <taxon>Acetobacterales</taxon>
        <taxon>Roseomonadaceae</taxon>
        <taxon>Falsiroseomonas</taxon>
    </lineage>
</organism>
<dbReference type="Proteomes" id="UP000765160">
    <property type="component" value="Unassembled WGS sequence"/>
</dbReference>
<protein>
    <recommendedName>
        <fullName evidence="3">DNA primase</fullName>
    </recommendedName>
</protein>
<comment type="caution">
    <text evidence="1">The sequence shown here is derived from an EMBL/GenBank/DDBJ whole genome shotgun (WGS) entry which is preliminary data.</text>
</comment>
<accession>A0ABX1ESG8</accession>
<gene>
    <name evidence="1" type="ORF">HB662_02125</name>
</gene>
<evidence type="ECO:0000313" key="1">
    <source>
        <dbReference type="EMBL" id="NKE43556.1"/>
    </source>
</evidence>
<sequence length="113" mass="11980">MTRRRGTPARRGHGRLDFAAINRAALPHLGTLCIRWLPGGKQQGDEWRCGDLRGTPGRSCSVNLASGKWADFAAGISGGDVISLAAAIHNLSQAEAARSLAEMLGLDLGEHHV</sequence>
<evidence type="ECO:0000313" key="2">
    <source>
        <dbReference type="Proteomes" id="UP000765160"/>
    </source>
</evidence>
<dbReference type="InterPro" id="IPR036977">
    <property type="entry name" value="DNA_primase_Znf_CHC2"/>
</dbReference>
<dbReference type="RefSeq" id="WP_168046647.1">
    <property type="nucleotide sequence ID" value="NZ_JAATJR010000001.1"/>
</dbReference>